<keyword evidence="9 11" id="KW-0057">Aromatic amino acid biosynthesis</keyword>
<comment type="catalytic activity">
    <reaction evidence="10 11">
        <text>shikimate + ATP = 3-phosphoshikimate + ADP + H(+)</text>
        <dbReference type="Rhea" id="RHEA:13121"/>
        <dbReference type="ChEBI" id="CHEBI:15378"/>
        <dbReference type="ChEBI" id="CHEBI:30616"/>
        <dbReference type="ChEBI" id="CHEBI:36208"/>
        <dbReference type="ChEBI" id="CHEBI:145989"/>
        <dbReference type="ChEBI" id="CHEBI:456216"/>
        <dbReference type="EC" id="2.7.1.71"/>
    </reaction>
</comment>
<feature type="binding site" evidence="11">
    <location>
        <position position="34"/>
    </location>
    <ligand>
        <name>substrate</name>
    </ligand>
</feature>
<dbReference type="HOGENOM" id="CLU_057607_4_0_9"/>
<evidence type="ECO:0000256" key="10">
    <source>
        <dbReference type="ARBA" id="ARBA00048567"/>
    </source>
</evidence>
<gene>
    <name evidence="11 12" type="primary">aroK</name>
    <name evidence="12" type="ordered locus">Curi_c12240</name>
</gene>
<dbReference type="PROSITE" id="PS01128">
    <property type="entry name" value="SHIKIMATE_KINASE"/>
    <property type="match status" value="1"/>
</dbReference>
<keyword evidence="8 11" id="KW-0067">ATP-binding</keyword>
<dbReference type="eggNOG" id="COG0703">
    <property type="taxonomic scope" value="Bacteria"/>
</dbReference>
<evidence type="ECO:0000256" key="4">
    <source>
        <dbReference type="ARBA" id="ARBA00022605"/>
    </source>
</evidence>
<dbReference type="RefSeq" id="WP_014967372.1">
    <property type="nucleotide sequence ID" value="NC_018664.1"/>
</dbReference>
<keyword evidence="5 11" id="KW-0808">Transferase</keyword>
<dbReference type="AlphaFoldDB" id="K0AZT7"/>
<dbReference type="Pfam" id="PF01202">
    <property type="entry name" value="SKI"/>
    <property type="match status" value="1"/>
</dbReference>
<dbReference type="GO" id="GO:0004765">
    <property type="term" value="F:shikimate kinase activity"/>
    <property type="evidence" value="ECO:0007669"/>
    <property type="project" value="UniProtKB-UniRule"/>
</dbReference>
<evidence type="ECO:0000313" key="13">
    <source>
        <dbReference type="Proteomes" id="UP000006094"/>
    </source>
</evidence>
<proteinExistence type="inferred from homology"/>
<dbReference type="STRING" id="1128398.Curi_c12240"/>
<comment type="similarity">
    <text evidence="2 11">Belongs to the shikimate kinase family.</text>
</comment>
<dbReference type="SUPFAM" id="SSF52540">
    <property type="entry name" value="P-loop containing nucleoside triphosphate hydrolases"/>
    <property type="match status" value="1"/>
</dbReference>
<keyword evidence="7 11" id="KW-0418">Kinase</keyword>
<feature type="binding site" evidence="11">
    <location>
        <position position="16"/>
    </location>
    <ligand>
        <name>Mg(2+)</name>
        <dbReference type="ChEBI" id="CHEBI:18420"/>
    </ligand>
</feature>
<comment type="cofactor">
    <cofactor evidence="11">
        <name>Mg(2+)</name>
        <dbReference type="ChEBI" id="CHEBI:18420"/>
    </cofactor>
    <text evidence="11">Binds 1 Mg(2+) ion per subunit.</text>
</comment>
<feature type="binding site" evidence="11">
    <location>
        <position position="79"/>
    </location>
    <ligand>
        <name>substrate</name>
    </ligand>
</feature>
<dbReference type="KEGG" id="cad:Curi_c12240"/>
<dbReference type="PANTHER" id="PTHR21087">
    <property type="entry name" value="SHIKIMATE KINASE"/>
    <property type="match status" value="1"/>
</dbReference>
<evidence type="ECO:0000256" key="1">
    <source>
        <dbReference type="ARBA" id="ARBA00004842"/>
    </source>
</evidence>
<dbReference type="InterPro" id="IPR027417">
    <property type="entry name" value="P-loop_NTPase"/>
</dbReference>
<evidence type="ECO:0000256" key="3">
    <source>
        <dbReference type="ARBA" id="ARBA00012154"/>
    </source>
</evidence>
<reference evidence="12 13" key="1">
    <citation type="journal article" date="2012" name="PLoS ONE">
        <title>The purine-utilizing bacterium Clostridium acidurici 9a: a genome-guided metabolic reconsideration.</title>
        <authorList>
            <person name="Hartwich K."/>
            <person name="Poehlein A."/>
            <person name="Daniel R."/>
        </authorList>
    </citation>
    <scope>NUCLEOTIDE SEQUENCE [LARGE SCALE GENOMIC DNA]</scope>
    <source>
        <strain evidence="13">ATCC 7906 / DSM 604 / BCRC 14475 / CIP 104303 / KCTC 5404 / NCIMB 10678 / 9a</strain>
    </source>
</reference>
<dbReference type="Proteomes" id="UP000006094">
    <property type="component" value="Chromosome"/>
</dbReference>
<dbReference type="PRINTS" id="PR01100">
    <property type="entry name" value="SHIKIMTKNASE"/>
</dbReference>
<evidence type="ECO:0000256" key="7">
    <source>
        <dbReference type="ARBA" id="ARBA00022777"/>
    </source>
</evidence>
<keyword evidence="11" id="KW-0479">Metal-binding</keyword>
<protein>
    <recommendedName>
        <fullName evidence="3 11">Shikimate kinase</fullName>
        <shortName evidence="11">SK</shortName>
        <ecNumber evidence="3 11">2.7.1.71</ecNumber>
    </recommendedName>
</protein>
<accession>K0AZT7</accession>
<dbReference type="PATRIC" id="fig|1128398.3.peg.1240"/>
<evidence type="ECO:0000256" key="2">
    <source>
        <dbReference type="ARBA" id="ARBA00006997"/>
    </source>
</evidence>
<feature type="binding site" evidence="11">
    <location>
        <position position="131"/>
    </location>
    <ligand>
        <name>substrate</name>
    </ligand>
</feature>
<dbReference type="InterPro" id="IPR023000">
    <property type="entry name" value="Shikimate_kinase_CS"/>
</dbReference>
<comment type="subcellular location">
    <subcellularLocation>
        <location evidence="11">Cytoplasm</location>
    </subcellularLocation>
</comment>
<dbReference type="GO" id="GO:0005829">
    <property type="term" value="C:cytosol"/>
    <property type="evidence" value="ECO:0007669"/>
    <property type="project" value="TreeGrafter"/>
</dbReference>
<dbReference type="InterPro" id="IPR000623">
    <property type="entry name" value="Shikimate_kinase/TSH1"/>
</dbReference>
<feature type="binding site" evidence="11">
    <location>
        <position position="57"/>
    </location>
    <ligand>
        <name>substrate</name>
    </ligand>
</feature>
<dbReference type="EC" id="2.7.1.71" evidence="3 11"/>
<evidence type="ECO:0000313" key="12">
    <source>
        <dbReference type="EMBL" id="AFS78235.1"/>
    </source>
</evidence>
<dbReference type="Gene3D" id="3.40.50.300">
    <property type="entry name" value="P-loop containing nucleotide triphosphate hydrolases"/>
    <property type="match status" value="1"/>
</dbReference>
<dbReference type="EMBL" id="CP003326">
    <property type="protein sequence ID" value="AFS78235.1"/>
    <property type="molecule type" value="Genomic_DNA"/>
</dbReference>
<keyword evidence="11" id="KW-0460">Magnesium</keyword>
<dbReference type="GO" id="GO:0009423">
    <property type="term" value="P:chorismate biosynthetic process"/>
    <property type="evidence" value="ECO:0007669"/>
    <property type="project" value="UniProtKB-UniRule"/>
</dbReference>
<comment type="subunit">
    <text evidence="11">Monomer.</text>
</comment>
<evidence type="ECO:0000256" key="5">
    <source>
        <dbReference type="ARBA" id="ARBA00022679"/>
    </source>
</evidence>
<evidence type="ECO:0000256" key="11">
    <source>
        <dbReference type="HAMAP-Rule" id="MF_00109"/>
    </source>
</evidence>
<evidence type="ECO:0000256" key="6">
    <source>
        <dbReference type="ARBA" id="ARBA00022741"/>
    </source>
</evidence>
<comment type="function">
    <text evidence="11">Catalyzes the specific phosphorylation of the 3-hydroxyl group of shikimic acid using ATP as a cosubstrate.</text>
</comment>
<keyword evidence="13" id="KW-1185">Reference proteome</keyword>
<dbReference type="CDD" id="cd00464">
    <property type="entry name" value="SK"/>
    <property type="match status" value="1"/>
</dbReference>
<feature type="binding site" evidence="11">
    <location>
        <begin position="12"/>
        <end position="17"/>
    </location>
    <ligand>
        <name>ATP</name>
        <dbReference type="ChEBI" id="CHEBI:30616"/>
    </ligand>
</feature>
<sequence>MKKSIVLIGMPGCGKTTIGEKLAIKLGYEFCDIDKYIVEKEKKSIDEMFEHGEEYFRDVESNGVEDVSKKEKVVISTGGGVVKRERNIRALKENGIIIFINRPIENIVSDVDVEKRPLLKDGKEKYISYLRKDMIFTKNTVI</sequence>
<dbReference type="GO" id="GO:0009073">
    <property type="term" value="P:aromatic amino acid family biosynthetic process"/>
    <property type="evidence" value="ECO:0007669"/>
    <property type="project" value="UniProtKB-KW"/>
</dbReference>
<evidence type="ECO:0000256" key="9">
    <source>
        <dbReference type="ARBA" id="ARBA00023141"/>
    </source>
</evidence>
<comment type="pathway">
    <text evidence="1 11">Metabolic intermediate biosynthesis; chorismate biosynthesis; chorismate from D-erythrose 4-phosphate and phosphoenolpyruvate: step 5/7.</text>
</comment>
<dbReference type="InterPro" id="IPR031322">
    <property type="entry name" value="Shikimate/glucono_kinase"/>
</dbReference>
<keyword evidence="6 11" id="KW-0547">Nucleotide-binding</keyword>
<dbReference type="UniPathway" id="UPA00053">
    <property type="reaction ID" value="UER00088"/>
</dbReference>
<dbReference type="GO" id="GO:0008652">
    <property type="term" value="P:amino acid biosynthetic process"/>
    <property type="evidence" value="ECO:0007669"/>
    <property type="project" value="UniProtKB-KW"/>
</dbReference>
<dbReference type="GO" id="GO:0005524">
    <property type="term" value="F:ATP binding"/>
    <property type="evidence" value="ECO:0007669"/>
    <property type="project" value="UniProtKB-UniRule"/>
</dbReference>
<dbReference type="PANTHER" id="PTHR21087:SF16">
    <property type="entry name" value="SHIKIMATE KINASE 1, CHLOROPLASTIC"/>
    <property type="match status" value="1"/>
</dbReference>
<evidence type="ECO:0000256" key="8">
    <source>
        <dbReference type="ARBA" id="ARBA00022840"/>
    </source>
</evidence>
<feature type="binding site" evidence="11">
    <location>
        <position position="116"/>
    </location>
    <ligand>
        <name>ATP</name>
        <dbReference type="ChEBI" id="CHEBI:30616"/>
    </ligand>
</feature>
<comment type="caution">
    <text evidence="11">Lacks conserved residue(s) required for the propagation of feature annotation.</text>
</comment>
<dbReference type="HAMAP" id="MF_00109">
    <property type="entry name" value="Shikimate_kinase"/>
    <property type="match status" value="1"/>
</dbReference>
<keyword evidence="11" id="KW-0963">Cytoplasm</keyword>
<organism evidence="12 13">
    <name type="scientific">Gottschalkia acidurici (strain ATCC 7906 / DSM 604 / BCRC 14475 / CIP 104303 / KCTC 5404 / NCIMB 10678 / 9a)</name>
    <name type="common">Clostridium acidurici</name>
    <dbReference type="NCBI Taxonomy" id="1128398"/>
    <lineage>
        <taxon>Bacteria</taxon>
        <taxon>Bacillati</taxon>
        <taxon>Bacillota</taxon>
        <taxon>Tissierellia</taxon>
        <taxon>Tissierellales</taxon>
        <taxon>Gottschalkiaceae</taxon>
        <taxon>Gottschalkia</taxon>
    </lineage>
</organism>
<dbReference type="GO" id="GO:0000287">
    <property type="term" value="F:magnesium ion binding"/>
    <property type="evidence" value="ECO:0007669"/>
    <property type="project" value="UniProtKB-UniRule"/>
</dbReference>
<keyword evidence="4 11" id="KW-0028">Amino-acid biosynthesis</keyword>
<name>K0AZT7_GOTA9</name>